<gene>
    <name evidence="1" type="ORF">CBG27445</name>
    <name evidence="1" type="ORF">CBG_27445</name>
</gene>
<dbReference type="CTD" id="68918898"/>
<dbReference type="KEGG" id="cbr:CBG_27445"/>
<dbReference type="EMBL" id="HE600961">
    <property type="protein sequence ID" value="CAS00252.1"/>
    <property type="molecule type" value="Genomic_DNA"/>
</dbReference>
<name>B6IK22_CAEBR</name>
<evidence type="ECO:0000313" key="1">
    <source>
        <dbReference type="EMBL" id="CAS00252.1"/>
    </source>
</evidence>
<accession>B6IK22</accession>
<evidence type="ECO:0000313" key="2">
    <source>
        <dbReference type="Proteomes" id="UP000008549"/>
    </source>
</evidence>
<dbReference type="RefSeq" id="XP_045099812.1">
    <property type="nucleotide sequence ID" value="XM_045238871.1"/>
</dbReference>
<protein>
    <submittedName>
        <fullName evidence="1">Protein CBG27445</fullName>
    </submittedName>
</protein>
<dbReference type="InParanoid" id="B6IK22"/>
<dbReference type="GeneID" id="68918898"/>
<sequence>MRKKRKRRTTLLN</sequence>
<proteinExistence type="predicted"/>
<keyword evidence="2" id="KW-1185">Reference proteome</keyword>
<reference evidence="1 2" key="2">
    <citation type="journal article" date="2011" name="PLoS Genet.">
        <title>Caenorhabditis briggsae recombinant inbred line genotypes reveal inter-strain incompatibility and the evolution of recombination.</title>
        <authorList>
            <person name="Ross J.A."/>
            <person name="Koboldt D.C."/>
            <person name="Staisch J.E."/>
            <person name="Chamberlin H.M."/>
            <person name="Gupta B.P."/>
            <person name="Miller R.D."/>
            <person name="Baird S.E."/>
            <person name="Haag E.S."/>
        </authorList>
    </citation>
    <scope>NUCLEOTIDE SEQUENCE [LARGE SCALE GENOMIC DNA]</scope>
    <source>
        <strain evidence="1 2">AF16</strain>
    </source>
</reference>
<reference evidence="1 2" key="1">
    <citation type="journal article" date="2003" name="PLoS Biol.">
        <title>The genome sequence of Caenorhabditis briggsae: a platform for comparative genomics.</title>
        <authorList>
            <person name="Stein L.D."/>
            <person name="Bao Z."/>
            <person name="Blasiar D."/>
            <person name="Blumenthal T."/>
            <person name="Brent M.R."/>
            <person name="Chen N."/>
            <person name="Chinwalla A."/>
            <person name="Clarke L."/>
            <person name="Clee C."/>
            <person name="Coghlan A."/>
            <person name="Coulson A."/>
            <person name="D'Eustachio P."/>
            <person name="Fitch D.H."/>
            <person name="Fulton L.A."/>
            <person name="Fulton R.E."/>
            <person name="Griffiths-Jones S."/>
            <person name="Harris T.W."/>
            <person name="Hillier L.W."/>
            <person name="Kamath R."/>
            <person name="Kuwabara P.E."/>
            <person name="Mardis E.R."/>
            <person name="Marra M.A."/>
            <person name="Miner T.L."/>
            <person name="Minx P."/>
            <person name="Mullikin J.C."/>
            <person name="Plumb R.W."/>
            <person name="Rogers J."/>
            <person name="Schein J.E."/>
            <person name="Sohrmann M."/>
            <person name="Spieth J."/>
            <person name="Stajich J.E."/>
            <person name="Wei C."/>
            <person name="Willey D."/>
            <person name="Wilson R.K."/>
            <person name="Durbin R."/>
            <person name="Waterston R.H."/>
        </authorList>
    </citation>
    <scope>NUCLEOTIDE SEQUENCE [LARGE SCALE GENOMIC DNA]</scope>
    <source>
        <strain evidence="1 2">AF16</strain>
    </source>
</reference>
<organism evidence="1 2">
    <name type="scientific">Caenorhabditis briggsae</name>
    <dbReference type="NCBI Taxonomy" id="6238"/>
    <lineage>
        <taxon>Eukaryota</taxon>
        <taxon>Metazoa</taxon>
        <taxon>Ecdysozoa</taxon>
        <taxon>Nematoda</taxon>
        <taxon>Chromadorea</taxon>
        <taxon>Rhabditida</taxon>
        <taxon>Rhabditina</taxon>
        <taxon>Rhabditomorpha</taxon>
        <taxon>Rhabditoidea</taxon>
        <taxon>Rhabditidae</taxon>
        <taxon>Peloderinae</taxon>
        <taxon>Caenorhabditis</taxon>
    </lineage>
</organism>
<dbReference type="Proteomes" id="UP000008549">
    <property type="component" value="Unassembled WGS sequence"/>
</dbReference>